<dbReference type="Proteomes" id="UP000184428">
    <property type="component" value="Unassembled WGS sequence"/>
</dbReference>
<reference evidence="1 2" key="1">
    <citation type="submission" date="2016-12" db="EMBL/GenBank/DDBJ databases">
        <authorList>
            <person name="Song W.-J."/>
            <person name="Kurnit D.M."/>
        </authorList>
    </citation>
    <scope>NUCLEOTIDE SEQUENCE [LARGE SCALE GENOMIC DNA]</scope>
    <source>
        <strain evidence="1 2">DSM 43162</strain>
    </source>
</reference>
<evidence type="ECO:0000313" key="1">
    <source>
        <dbReference type="EMBL" id="SHN63223.1"/>
    </source>
</evidence>
<gene>
    <name evidence="1" type="ORF">SAMN05660350_01133</name>
</gene>
<proteinExistence type="predicted"/>
<dbReference type="RefSeq" id="WP_244276956.1">
    <property type="nucleotide sequence ID" value="NZ_FRDM01000004.1"/>
</dbReference>
<dbReference type="AlphaFoldDB" id="A0A1M7SXH1"/>
<dbReference type="GO" id="GO:0016740">
    <property type="term" value="F:transferase activity"/>
    <property type="evidence" value="ECO:0007669"/>
    <property type="project" value="UniProtKB-KW"/>
</dbReference>
<dbReference type="EMBL" id="FRDM01000004">
    <property type="protein sequence ID" value="SHN63223.1"/>
    <property type="molecule type" value="Genomic_DNA"/>
</dbReference>
<dbReference type="Gene3D" id="3.40.50.2000">
    <property type="entry name" value="Glycogen Phosphorylase B"/>
    <property type="match status" value="1"/>
</dbReference>
<name>A0A1M7SXH1_9ACTN</name>
<protein>
    <submittedName>
        <fullName evidence="1">Glycosyl transferases group 1</fullName>
    </submittedName>
</protein>
<organism evidence="1 2">
    <name type="scientific">Geodermatophilus obscurus</name>
    <dbReference type="NCBI Taxonomy" id="1861"/>
    <lineage>
        <taxon>Bacteria</taxon>
        <taxon>Bacillati</taxon>
        <taxon>Actinomycetota</taxon>
        <taxon>Actinomycetes</taxon>
        <taxon>Geodermatophilales</taxon>
        <taxon>Geodermatophilaceae</taxon>
        <taxon>Geodermatophilus</taxon>
    </lineage>
</organism>
<accession>A0A1M7SXH1</accession>
<keyword evidence="1" id="KW-0808">Transferase</keyword>
<sequence>MTELLHDPERAARMGAAGRERVLAEFGWPAIARQTVDVYAAVVTARG</sequence>
<dbReference type="SUPFAM" id="SSF53756">
    <property type="entry name" value="UDP-Glycosyltransferase/glycogen phosphorylase"/>
    <property type="match status" value="1"/>
</dbReference>
<evidence type="ECO:0000313" key="2">
    <source>
        <dbReference type="Proteomes" id="UP000184428"/>
    </source>
</evidence>